<feature type="domain" description="AMP-dependent synthetase/ligase" evidence="1">
    <location>
        <begin position="46"/>
        <end position="414"/>
    </location>
</feature>
<dbReference type="InterPro" id="IPR042099">
    <property type="entry name" value="ANL_N_sf"/>
</dbReference>
<dbReference type="SUPFAM" id="SSF56801">
    <property type="entry name" value="Acetyl-CoA synthetase-like"/>
    <property type="match status" value="1"/>
</dbReference>
<dbReference type="PANTHER" id="PTHR43767:SF1">
    <property type="entry name" value="NONRIBOSOMAL PEPTIDE SYNTHASE PES1 (EUROFUNG)-RELATED"/>
    <property type="match status" value="1"/>
</dbReference>
<reference evidence="3" key="1">
    <citation type="submission" date="2022-08" db="EMBL/GenBank/DDBJ databases">
        <title>Complete Genome Sequences of 2 Bosea sp. soil isolates.</title>
        <authorList>
            <person name="Alvarez Arevalo M."/>
            <person name="Sterndorff E.B."/>
            <person name="Faurdal D."/>
            <person name="Joergensen T.S."/>
            <person name="Weber T."/>
        </authorList>
    </citation>
    <scope>NUCLEOTIDE SEQUENCE</scope>
    <source>
        <strain evidence="3">NBC_00436</strain>
    </source>
</reference>
<dbReference type="Pfam" id="PF13193">
    <property type="entry name" value="AMP-binding_C"/>
    <property type="match status" value="1"/>
</dbReference>
<accession>A0A9E7ZNY4</accession>
<dbReference type="PROSITE" id="PS00455">
    <property type="entry name" value="AMP_BINDING"/>
    <property type="match status" value="1"/>
</dbReference>
<protein>
    <submittedName>
        <fullName evidence="3">Acyl--CoA ligase</fullName>
    </submittedName>
</protein>
<sequence length="568" mass="63111">MPPLSADSETPVWADAYVARLTALDVEARHREMERFTFPRNIGTLLREAAAETPDALAWNFFETGETISYAALDRAVDRMAVALASFGVTRGMKVGVMLPNCPQMPIVWLGLARIGAVMVPVNLRYTGRELAYVLGDAGAEALVIHDECGPQYREAGEVAEAGKFPRPDRVLRMADEDAQESLLPPGAMTLEALVASVPEGARHDGPEPAHDDLMNIQYTSGTTGFPKGCMLTHRYWLGAAFVNGFRDAKRFRRVLASTPFFYMDPQWLLLLCFYQRGTLFVAKRQSASRFATWLRQHRIHFCLFPEIVFKQPETPEDGNTELMRANIYGHRKEVNAALRKRFNAPAMEAFGMTEVGPGLYMPLDAVHMVGSGSCGIPAPFRQARVIDEEGKDVPRGEIGELVLKGPGLMLGYYNRPEANRDSFFGEWFRTGDLFRQDAEGYFYIVGRLKDMVRRAGENIAAREVETVLRNMDEIEEVAVVPVPDDLRGEEVKAYVLPAAGLSGSDDLIGRIARHCEANLAAFKIPRYIAFVDDIPRTASQKVAKTALTAGVADLRLGAFDRVEGIWR</sequence>
<keyword evidence="3" id="KW-0436">Ligase</keyword>
<proteinExistence type="predicted"/>
<dbReference type="InterPro" id="IPR050237">
    <property type="entry name" value="ATP-dep_AMP-bd_enzyme"/>
</dbReference>
<dbReference type="PANTHER" id="PTHR43767">
    <property type="entry name" value="LONG-CHAIN-FATTY-ACID--COA LIGASE"/>
    <property type="match status" value="1"/>
</dbReference>
<dbReference type="Gene3D" id="3.40.50.12780">
    <property type="entry name" value="N-terminal domain of ligase-like"/>
    <property type="match status" value="1"/>
</dbReference>
<feature type="domain" description="AMP-binding enzyme C-terminal" evidence="2">
    <location>
        <begin position="464"/>
        <end position="542"/>
    </location>
</feature>
<dbReference type="GO" id="GO:0016878">
    <property type="term" value="F:acid-thiol ligase activity"/>
    <property type="evidence" value="ECO:0007669"/>
    <property type="project" value="UniProtKB-ARBA"/>
</dbReference>
<evidence type="ECO:0000259" key="2">
    <source>
        <dbReference type="Pfam" id="PF13193"/>
    </source>
</evidence>
<evidence type="ECO:0000259" key="1">
    <source>
        <dbReference type="Pfam" id="PF00501"/>
    </source>
</evidence>
<name>A0A9E7ZNY4_9HYPH</name>
<dbReference type="InterPro" id="IPR020845">
    <property type="entry name" value="AMP-binding_CS"/>
</dbReference>
<dbReference type="InterPro" id="IPR000873">
    <property type="entry name" value="AMP-dep_synth/lig_dom"/>
</dbReference>
<organism evidence="3">
    <name type="scientific">Bosea sp. NBC_00436</name>
    <dbReference type="NCBI Taxonomy" id="2969620"/>
    <lineage>
        <taxon>Bacteria</taxon>
        <taxon>Pseudomonadati</taxon>
        <taxon>Pseudomonadota</taxon>
        <taxon>Alphaproteobacteria</taxon>
        <taxon>Hyphomicrobiales</taxon>
        <taxon>Boseaceae</taxon>
        <taxon>Bosea</taxon>
    </lineage>
</organism>
<dbReference type="InterPro" id="IPR045851">
    <property type="entry name" value="AMP-bd_C_sf"/>
</dbReference>
<dbReference type="Pfam" id="PF00501">
    <property type="entry name" value="AMP-binding"/>
    <property type="match status" value="1"/>
</dbReference>
<gene>
    <name evidence="3" type="ORF">NWE54_11390</name>
</gene>
<evidence type="ECO:0000313" key="3">
    <source>
        <dbReference type="EMBL" id="UZF89340.1"/>
    </source>
</evidence>
<dbReference type="AlphaFoldDB" id="A0A9E7ZNY4"/>
<dbReference type="EMBL" id="CP102774">
    <property type="protein sequence ID" value="UZF89340.1"/>
    <property type="molecule type" value="Genomic_DNA"/>
</dbReference>
<dbReference type="InterPro" id="IPR025110">
    <property type="entry name" value="AMP-bd_C"/>
</dbReference>
<dbReference type="Gene3D" id="3.30.300.30">
    <property type="match status" value="1"/>
</dbReference>